<accession>A0A4Z0LB12</accession>
<organism evidence="1 2">
    <name type="scientific">Flavobacterium humi</name>
    <dbReference type="NCBI Taxonomy" id="2562683"/>
    <lineage>
        <taxon>Bacteria</taxon>
        <taxon>Pseudomonadati</taxon>
        <taxon>Bacteroidota</taxon>
        <taxon>Flavobacteriia</taxon>
        <taxon>Flavobacteriales</taxon>
        <taxon>Flavobacteriaceae</taxon>
        <taxon>Flavobacterium</taxon>
    </lineage>
</organism>
<dbReference type="Proteomes" id="UP000297407">
    <property type="component" value="Unassembled WGS sequence"/>
</dbReference>
<proteinExistence type="predicted"/>
<name>A0A4Z0LB12_9FLAO</name>
<evidence type="ECO:0000313" key="1">
    <source>
        <dbReference type="EMBL" id="TGD58828.1"/>
    </source>
</evidence>
<keyword evidence="2" id="KW-1185">Reference proteome</keyword>
<evidence type="ECO:0000313" key="2">
    <source>
        <dbReference type="Proteomes" id="UP000297407"/>
    </source>
</evidence>
<reference evidence="1 2" key="1">
    <citation type="submission" date="2019-04" db="EMBL/GenBank/DDBJ databases">
        <title>Flavobacterium sp. strain DS2-A Genome sequencing and assembly.</title>
        <authorList>
            <person name="Kim I."/>
        </authorList>
    </citation>
    <scope>NUCLEOTIDE SEQUENCE [LARGE SCALE GENOMIC DNA]</scope>
    <source>
        <strain evidence="1 2">DS2-A</strain>
    </source>
</reference>
<dbReference type="AlphaFoldDB" id="A0A4Z0LB12"/>
<sequence>MKNLALNLAIALVIIAYVGGASFGSKEGKKASGDTPDTVQSVLKSKNNETLSSDFKMPDSSTAPKNLLYTTGIPSIRIERVVPLKNKKSKIYFSEVAENDLPARIQTTIEEIIAQDNAVTGNNLSEETPAVNVSIDAVAFNPSGKTIEEIIAQDNAVTENNLSEETQAVNVSIDAVAFNPSGKTIEEIIAQDNAVTENHFSEEISDLRLK</sequence>
<dbReference type="EMBL" id="SRLH01000002">
    <property type="protein sequence ID" value="TGD58828.1"/>
    <property type="molecule type" value="Genomic_DNA"/>
</dbReference>
<gene>
    <name evidence="1" type="ORF">E4635_02970</name>
</gene>
<comment type="caution">
    <text evidence="1">The sequence shown here is derived from an EMBL/GenBank/DDBJ whole genome shotgun (WGS) entry which is preliminary data.</text>
</comment>
<protein>
    <submittedName>
        <fullName evidence="1">Uncharacterized protein</fullName>
    </submittedName>
</protein>
<dbReference type="RefSeq" id="WP_135525138.1">
    <property type="nucleotide sequence ID" value="NZ_SRLH01000002.1"/>
</dbReference>